<dbReference type="Proteomes" id="UP001597526">
    <property type="component" value="Unassembled WGS sequence"/>
</dbReference>
<organism evidence="2 3">
    <name type="scientific">Croceitalea marina</name>
    <dbReference type="NCBI Taxonomy" id="1775166"/>
    <lineage>
        <taxon>Bacteria</taxon>
        <taxon>Pseudomonadati</taxon>
        <taxon>Bacteroidota</taxon>
        <taxon>Flavobacteriia</taxon>
        <taxon>Flavobacteriales</taxon>
        <taxon>Flavobacteriaceae</taxon>
        <taxon>Croceitalea</taxon>
    </lineage>
</organism>
<sequence length="309" mass="36158">MIKNYPCIIFMCLLFSSQSFAQDLKLFELADFDLNGNVKTCTVITAYGKEVFEFNEEGFLIKSTTAYNEADQDITTYKYANGFLLEKRMESYKDNVLDEASSMANFYEIDTTGQKIIKEQIISYDKEFLEQQEFIFGEEDRIFKIITSHENAVDETRIDYTSFKNELTKTRFTNGVIEKSIRTSTKKSKLKGDQKIVLTKDFLDGEPNKAIEQRFDESGKLIYEELFLNDLVKGSFASQEIHLFEYDEEGILKKETIKQKNAIATKEFVFQFDDNEEKNWVKKIVLPDNTYTTRKIEYFPKLEIEESQE</sequence>
<keyword evidence="3" id="KW-1185">Reference proteome</keyword>
<keyword evidence="1" id="KW-0732">Signal</keyword>
<accession>A0ABW5MVK7</accession>
<evidence type="ECO:0000313" key="2">
    <source>
        <dbReference type="EMBL" id="MFD2587147.1"/>
    </source>
</evidence>
<gene>
    <name evidence="2" type="ORF">ACFSQJ_09415</name>
</gene>
<feature type="signal peptide" evidence="1">
    <location>
        <begin position="1"/>
        <end position="21"/>
    </location>
</feature>
<dbReference type="RefSeq" id="WP_377766707.1">
    <property type="nucleotide sequence ID" value="NZ_JBHULB010000011.1"/>
</dbReference>
<proteinExistence type="predicted"/>
<reference evidence="3" key="1">
    <citation type="journal article" date="2019" name="Int. J. Syst. Evol. Microbiol.">
        <title>The Global Catalogue of Microorganisms (GCM) 10K type strain sequencing project: providing services to taxonomists for standard genome sequencing and annotation.</title>
        <authorList>
            <consortium name="The Broad Institute Genomics Platform"/>
            <consortium name="The Broad Institute Genome Sequencing Center for Infectious Disease"/>
            <person name="Wu L."/>
            <person name="Ma J."/>
        </authorList>
    </citation>
    <scope>NUCLEOTIDE SEQUENCE [LARGE SCALE GENOMIC DNA]</scope>
    <source>
        <strain evidence="3">KCTC 52368</strain>
    </source>
</reference>
<dbReference type="EMBL" id="JBHULB010000011">
    <property type="protein sequence ID" value="MFD2587147.1"/>
    <property type="molecule type" value="Genomic_DNA"/>
</dbReference>
<evidence type="ECO:0000313" key="3">
    <source>
        <dbReference type="Proteomes" id="UP001597526"/>
    </source>
</evidence>
<feature type="chain" id="PRO_5047187824" evidence="1">
    <location>
        <begin position="22"/>
        <end position="309"/>
    </location>
</feature>
<evidence type="ECO:0000256" key="1">
    <source>
        <dbReference type="SAM" id="SignalP"/>
    </source>
</evidence>
<protein>
    <submittedName>
        <fullName evidence="2">Uncharacterized protein</fullName>
    </submittedName>
</protein>
<comment type="caution">
    <text evidence="2">The sequence shown here is derived from an EMBL/GenBank/DDBJ whole genome shotgun (WGS) entry which is preliminary data.</text>
</comment>
<name>A0ABW5MVK7_9FLAO</name>